<evidence type="ECO:0000256" key="7">
    <source>
        <dbReference type="ARBA" id="ARBA00022958"/>
    </source>
</evidence>
<dbReference type="EMBL" id="CP041253">
    <property type="protein sequence ID" value="QDH78881.1"/>
    <property type="molecule type" value="Genomic_DNA"/>
</dbReference>
<dbReference type="SUPFAM" id="SSF81324">
    <property type="entry name" value="Voltage-gated potassium channels"/>
    <property type="match status" value="1"/>
</dbReference>
<keyword evidence="15" id="KW-1185">Reference proteome</keyword>
<dbReference type="Gene3D" id="1.20.120.350">
    <property type="entry name" value="Voltage-gated potassium channels. Chain C"/>
    <property type="match status" value="1"/>
</dbReference>
<feature type="transmembrane region" description="Helical" evidence="12">
    <location>
        <begin position="21"/>
        <end position="40"/>
    </location>
</feature>
<keyword evidence="11" id="KW-0407">Ion channel</keyword>
<protein>
    <submittedName>
        <fullName evidence="14">Ion transporter</fullName>
    </submittedName>
</protein>
<keyword evidence="8 12" id="KW-1133">Transmembrane helix</keyword>
<accession>A0A514CGD3</accession>
<dbReference type="InterPro" id="IPR005821">
    <property type="entry name" value="Ion_trans_dom"/>
</dbReference>
<feature type="transmembrane region" description="Helical" evidence="12">
    <location>
        <begin position="146"/>
        <end position="169"/>
    </location>
</feature>
<dbReference type="InterPro" id="IPR028325">
    <property type="entry name" value="VG_K_chnl"/>
</dbReference>
<keyword evidence="4 12" id="KW-0812">Transmembrane</keyword>
<feature type="domain" description="Ion transport" evidence="13">
    <location>
        <begin position="22"/>
        <end position="238"/>
    </location>
</feature>
<feature type="transmembrane region" description="Helical" evidence="12">
    <location>
        <begin position="83"/>
        <end position="102"/>
    </location>
</feature>
<evidence type="ECO:0000256" key="1">
    <source>
        <dbReference type="ARBA" id="ARBA00004141"/>
    </source>
</evidence>
<dbReference type="PANTHER" id="PTHR11537">
    <property type="entry name" value="VOLTAGE-GATED POTASSIUM CHANNEL"/>
    <property type="match status" value="1"/>
</dbReference>
<keyword evidence="10 12" id="KW-0472">Membrane</keyword>
<keyword evidence="5" id="KW-0631">Potassium channel</keyword>
<evidence type="ECO:0000256" key="4">
    <source>
        <dbReference type="ARBA" id="ARBA00022692"/>
    </source>
</evidence>
<dbReference type="PANTHER" id="PTHR11537:SF254">
    <property type="entry name" value="POTASSIUM VOLTAGE-GATED CHANNEL PROTEIN SHAB"/>
    <property type="match status" value="1"/>
</dbReference>
<dbReference type="OrthoDB" id="9799090at2"/>
<dbReference type="AlphaFoldDB" id="A0A514CGD3"/>
<keyword evidence="2" id="KW-0813">Transport</keyword>
<sequence>MKLTRKRLAHIVFESDDVASKRFDVILLVAILGSVTIAILDSVKALHNAYGTVFYLLEWGFTILFTVEYLLRVWLSRRTTGYVFSFYGIVDLLAILPTYLSLVVANSHFLAVVRALRFLRVLRVLKLGRYLREAQVLTEALYNSRLKIQVFLGSVVTIVLVMGTVMFFIEGPESGFTSIPTAMYWAIVTLTTVGYGDISPATPLGQLMASLIMLLGYAIIAVPTGIVTSEISASTKRSKQDQRSCHTCHATGHDEDAYHCKYCGTRL</sequence>
<evidence type="ECO:0000256" key="8">
    <source>
        <dbReference type="ARBA" id="ARBA00022989"/>
    </source>
</evidence>
<keyword evidence="6" id="KW-0851">Voltage-gated channel</keyword>
<evidence type="ECO:0000259" key="13">
    <source>
        <dbReference type="Pfam" id="PF00520"/>
    </source>
</evidence>
<reference evidence="14 15" key="1">
    <citation type="submission" date="2019-06" db="EMBL/GenBank/DDBJ databases">
        <title>Echinicola alkalisoli sp. nov. isolated from saline soil.</title>
        <authorList>
            <person name="Sun J.-Q."/>
            <person name="Xu L."/>
        </authorList>
    </citation>
    <scope>NUCLEOTIDE SEQUENCE [LARGE SCALE GENOMIC DNA]</scope>
    <source>
        <strain evidence="14 15">LN3S3</strain>
    </source>
</reference>
<evidence type="ECO:0000256" key="9">
    <source>
        <dbReference type="ARBA" id="ARBA00023065"/>
    </source>
</evidence>
<dbReference type="InterPro" id="IPR027359">
    <property type="entry name" value="Volt_channel_dom_sf"/>
</dbReference>
<evidence type="ECO:0000256" key="5">
    <source>
        <dbReference type="ARBA" id="ARBA00022826"/>
    </source>
</evidence>
<organism evidence="14 15">
    <name type="scientific">Echinicola soli</name>
    <dbReference type="NCBI Taxonomy" id="2591634"/>
    <lineage>
        <taxon>Bacteria</taxon>
        <taxon>Pseudomonadati</taxon>
        <taxon>Bacteroidota</taxon>
        <taxon>Cytophagia</taxon>
        <taxon>Cytophagales</taxon>
        <taxon>Cyclobacteriaceae</taxon>
        <taxon>Echinicola</taxon>
    </lineage>
</organism>
<dbReference type="GO" id="GO:0005249">
    <property type="term" value="F:voltage-gated potassium channel activity"/>
    <property type="evidence" value="ECO:0007669"/>
    <property type="project" value="InterPro"/>
</dbReference>
<dbReference type="RefSeq" id="WP_141614134.1">
    <property type="nucleotide sequence ID" value="NZ_CP041253.1"/>
</dbReference>
<dbReference type="PRINTS" id="PR00169">
    <property type="entry name" value="KCHANNEL"/>
</dbReference>
<feature type="transmembrane region" description="Helical" evidence="12">
    <location>
        <begin position="175"/>
        <end position="195"/>
    </location>
</feature>
<evidence type="ECO:0000256" key="12">
    <source>
        <dbReference type="SAM" id="Phobius"/>
    </source>
</evidence>
<evidence type="ECO:0000256" key="11">
    <source>
        <dbReference type="ARBA" id="ARBA00023303"/>
    </source>
</evidence>
<evidence type="ECO:0000256" key="6">
    <source>
        <dbReference type="ARBA" id="ARBA00022882"/>
    </source>
</evidence>
<dbReference type="Gene3D" id="1.10.287.70">
    <property type="match status" value="1"/>
</dbReference>
<dbReference type="KEGG" id="echi:FKX85_07465"/>
<evidence type="ECO:0000313" key="15">
    <source>
        <dbReference type="Proteomes" id="UP000316614"/>
    </source>
</evidence>
<dbReference type="Proteomes" id="UP000316614">
    <property type="component" value="Chromosome"/>
</dbReference>
<keyword evidence="7" id="KW-0630">Potassium</keyword>
<proteinExistence type="predicted"/>
<evidence type="ECO:0000256" key="3">
    <source>
        <dbReference type="ARBA" id="ARBA00022538"/>
    </source>
</evidence>
<evidence type="ECO:0000313" key="14">
    <source>
        <dbReference type="EMBL" id="QDH78881.1"/>
    </source>
</evidence>
<dbReference type="GO" id="GO:0001508">
    <property type="term" value="P:action potential"/>
    <property type="evidence" value="ECO:0007669"/>
    <property type="project" value="TreeGrafter"/>
</dbReference>
<feature type="transmembrane region" description="Helical" evidence="12">
    <location>
        <begin position="207"/>
        <end position="227"/>
    </location>
</feature>
<dbReference type="GO" id="GO:0008076">
    <property type="term" value="C:voltage-gated potassium channel complex"/>
    <property type="evidence" value="ECO:0007669"/>
    <property type="project" value="InterPro"/>
</dbReference>
<keyword evidence="3" id="KW-0633">Potassium transport</keyword>
<evidence type="ECO:0000256" key="2">
    <source>
        <dbReference type="ARBA" id="ARBA00022448"/>
    </source>
</evidence>
<evidence type="ECO:0000256" key="10">
    <source>
        <dbReference type="ARBA" id="ARBA00023136"/>
    </source>
</evidence>
<comment type="subcellular location">
    <subcellularLocation>
        <location evidence="1">Membrane</location>
        <topology evidence="1">Multi-pass membrane protein</topology>
    </subcellularLocation>
</comment>
<keyword evidence="9" id="KW-0406">Ion transport</keyword>
<dbReference type="Pfam" id="PF00520">
    <property type="entry name" value="Ion_trans"/>
    <property type="match status" value="1"/>
</dbReference>
<gene>
    <name evidence="14" type="ORF">FKX85_07465</name>
</gene>
<feature type="transmembrane region" description="Helical" evidence="12">
    <location>
        <begin position="52"/>
        <end position="71"/>
    </location>
</feature>
<name>A0A514CGD3_9BACT</name>